<evidence type="ECO:0000313" key="1">
    <source>
        <dbReference type="EMBL" id="KFI39793.1"/>
    </source>
</evidence>
<reference evidence="1 2" key="1">
    <citation type="submission" date="2014-03" db="EMBL/GenBank/DDBJ databases">
        <title>Genomics of Bifidobacteria.</title>
        <authorList>
            <person name="Ventura M."/>
            <person name="Milani C."/>
            <person name="Lugli G.A."/>
        </authorList>
    </citation>
    <scope>NUCLEOTIDE SEQUENCE [LARGE SCALE GENOMIC DNA]</scope>
    <source>
        <strain evidence="1 2">DSM 22766</strain>
    </source>
</reference>
<comment type="caution">
    <text evidence="1">The sequence shown here is derived from an EMBL/GenBank/DDBJ whole genome shotgun (WGS) entry which is preliminary data.</text>
</comment>
<dbReference type="eggNOG" id="ENOG50329HJ">
    <property type="taxonomic scope" value="Bacteria"/>
</dbReference>
<gene>
    <name evidence="1" type="ORF">BACT_0493</name>
</gene>
<dbReference type="Proteomes" id="UP000029015">
    <property type="component" value="Unassembled WGS sequence"/>
</dbReference>
<dbReference type="KEGG" id="bact:AB656_01085"/>
<protein>
    <submittedName>
        <fullName evidence="1">Uncharacterized protein</fullName>
    </submittedName>
</protein>
<dbReference type="RefSeq" id="WP_033504609.1">
    <property type="nucleotide sequence ID" value="NZ_CP011786.1"/>
</dbReference>
<dbReference type="EMBL" id="JGYK01000001">
    <property type="protein sequence ID" value="KFI39793.1"/>
    <property type="molecule type" value="Genomic_DNA"/>
</dbReference>
<name>A0A086YZU3_9BIFI</name>
<proteinExistence type="predicted"/>
<dbReference type="OrthoDB" id="3233478at2"/>
<dbReference type="STRING" id="1437605.AB656_01085"/>
<dbReference type="AlphaFoldDB" id="A0A086YZU3"/>
<dbReference type="PATRIC" id="fig|1437605.7.peg.218"/>
<sequence>METIDIWRGKPAKDADGNTIQEPLVKIGSLQALVAPITTPETPTETSPGVAHAYTLYVRSQQPTGVTATDLIGVRGERLPVDGDPAVWVDRQGRHVGDVITVKRRE</sequence>
<evidence type="ECO:0000313" key="2">
    <source>
        <dbReference type="Proteomes" id="UP000029015"/>
    </source>
</evidence>
<accession>A0A086YZU3</accession>
<organism evidence="1 2">
    <name type="scientific">Bifidobacterium actinocoloniiforme DSM 22766</name>
    <dbReference type="NCBI Taxonomy" id="1437605"/>
    <lineage>
        <taxon>Bacteria</taxon>
        <taxon>Bacillati</taxon>
        <taxon>Actinomycetota</taxon>
        <taxon>Actinomycetes</taxon>
        <taxon>Bifidobacteriales</taxon>
        <taxon>Bifidobacteriaceae</taxon>
        <taxon>Bifidobacterium</taxon>
    </lineage>
</organism>
<keyword evidence="2" id="KW-1185">Reference proteome</keyword>